<name>A0ABX0V2G9_9HYPH</name>
<sequence>MESVIFVPGIMGTALRTPDGQEVWPPTAWETQFGYRRKADLMRDDLVAGDVIRNVLCFDFYRPLIRQLSEIGFPEDGADKKLTIFPYDWRLDLETTAGKLAETIAKRHDEGATSITLIAHSMGGLISRLVLESGKYDAEPWFGKIGSFLALATPHLGAPLALARVLGLDSTLGISAADFRDLANDPRYPSGYQLLPAPGEAACWNIASETLDPLDIYDPQVSAALGLNPALLERARYVHDTLGRGAAPAHVRYFYFAGTGHKTATRINFGHGEPKITVSDDAGDGTVPVWSAFPRLGQKQAVVGEHASFFTATAFKPVFYRLLGAASPTPPLGVAPAVDLSVHAISLKKSETIELLLVPPSPTGEISGTIALMRTDDPATPFAPFGPPVTVAYKGPAVPQLRLILEPAGQPGLFQAAFTGLPGNSPAVQFAVTDQ</sequence>
<dbReference type="Gene3D" id="3.40.50.1820">
    <property type="entry name" value="alpha/beta hydrolase"/>
    <property type="match status" value="1"/>
</dbReference>
<accession>A0ABX0V2G9</accession>
<protein>
    <recommendedName>
        <fullName evidence="3">Lecithin:cholesterol acyltransferase</fullName>
    </recommendedName>
</protein>
<dbReference type="Proteomes" id="UP001429580">
    <property type="component" value="Unassembled WGS sequence"/>
</dbReference>
<comment type="caution">
    <text evidence="1">The sequence shown here is derived from an EMBL/GenBank/DDBJ whole genome shotgun (WGS) entry which is preliminary data.</text>
</comment>
<evidence type="ECO:0000313" key="1">
    <source>
        <dbReference type="EMBL" id="NIJ58299.1"/>
    </source>
</evidence>
<keyword evidence="2" id="KW-1185">Reference proteome</keyword>
<gene>
    <name evidence="1" type="ORF">FHS82_002141</name>
</gene>
<dbReference type="RefSeq" id="WP_166952201.1">
    <property type="nucleotide sequence ID" value="NZ_JAASQI010000004.1"/>
</dbReference>
<dbReference type="EMBL" id="JAASQI010000004">
    <property type="protein sequence ID" value="NIJ58299.1"/>
    <property type="molecule type" value="Genomic_DNA"/>
</dbReference>
<evidence type="ECO:0008006" key="3">
    <source>
        <dbReference type="Google" id="ProtNLM"/>
    </source>
</evidence>
<reference evidence="1 2" key="1">
    <citation type="submission" date="2020-03" db="EMBL/GenBank/DDBJ databases">
        <title>Genomic Encyclopedia of Type Strains, Phase IV (KMG-IV): sequencing the most valuable type-strain genomes for metagenomic binning, comparative biology and taxonomic classification.</title>
        <authorList>
            <person name="Goeker M."/>
        </authorList>
    </citation>
    <scope>NUCLEOTIDE SEQUENCE [LARGE SCALE GENOMIC DNA]</scope>
    <source>
        <strain evidence="1 2">DSM 103870</strain>
    </source>
</reference>
<dbReference type="InterPro" id="IPR003386">
    <property type="entry name" value="LACT/PDAT_acylTrfase"/>
</dbReference>
<dbReference type="SUPFAM" id="SSF53474">
    <property type="entry name" value="alpha/beta-Hydrolases"/>
    <property type="match status" value="1"/>
</dbReference>
<evidence type="ECO:0000313" key="2">
    <source>
        <dbReference type="Proteomes" id="UP001429580"/>
    </source>
</evidence>
<dbReference type="InterPro" id="IPR029058">
    <property type="entry name" value="AB_hydrolase_fold"/>
</dbReference>
<proteinExistence type="predicted"/>
<dbReference type="PANTHER" id="PTHR11440">
    <property type="entry name" value="LECITHIN-CHOLESTEROL ACYLTRANSFERASE-RELATED"/>
    <property type="match status" value="1"/>
</dbReference>
<organism evidence="1 2">
    <name type="scientific">Pseudochelatococcus lubricantis</name>
    <dbReference type="NCBI Taxonomy" id="1538102"/>
    <lineage>
        <taxon>Bacteria</taxon>
        <taxon>Pseudomonadati</taxon>
        <taxon>Pseudomonadota</taxon>
        <taxon>Alphaproteobacteria</taxon>
        <taxon>Hyphomicrobiales</taxon>
        <taxon>Chelatococcaceae</taxon>
        <taxon>Pseudochelatococcus</taxon>
    </lineage>
</organism>
<dbReference type="Pfam" id="PF02450">
    <property type="entry name" value="LCAT"/>
    <property type="match status" value="1"/>
</dbReference>